<dbReference type="AlphaFoldDB" id="A0A8H3G1R7"/>
<dbReference type="Proteomes" id="UP000664534">
    <property type="component" value="Unassembled WGS sequence"/>
</dbReference>
<name>A0A8H3G1R7_9LECA</name>
<proteinExistence type="predicted"/>
<sequence>MSIPSDVLIKKFTALTATSTEGTMIRKVINMSASSPSNNTNGRVTTAADTQTKGKERSVAVKNEADDSDTESEVGPAIYPPVLENVEILGYIKDKNGIDYSRDIGRSTSIHDEVYFIFGDTFCKDSAGKSVGITSNTIAYVEDRANCLESEYREVFDDGMVKAFVPLNEEETRFEKENKNARIAFRMFGGVVDIVITGVVWFQKVFQYENGEEDYCGVAQAWLTTKSDGKIIVQRLPQCLFGPNEPRIGSFSTLYYKGYVYLWSHRPDRQIILARVDQYGTGLHDRYKYWSGKDWVRRWHDAIPVLHDVENGAIIHTDLFGKDKPFVFVGANNETDSMVQMGAATEVQGPFDLTAICIATGIDHDKKYKYCIYPHLFASNISKRELVVTWSEHWPGGVIAAKLKFKIDEVAAVKEAAARRRAIEEQEARHLARIAEEQEAKYEARRLVRMAEEQEAEDELGYDSEKSNGRTSPIHFFFVQADREHRDDVSVLPYFPGKKNADLEEYNRPQTKEGALRRTPEERLHLEREAHLF</sequence>
<evidence type="ECO:0000256" key="1">
    <source>
        <dbReference type="SAM" id="MobiDB-lite"/>
    </source>
</evidence>
<dbReference type="EMBL" id="CAJPDT010000061">
    <property type="protein sequence ID" value="CAF9931536.1"/>
    <property type="molecule type" value="Genomic_DNA"/>
</dbReference>
<feature type="region of interest" description="Disordered" evidence="1">
    <location>
        <begin position="500"/>
        <end position="519"/>
    </location>
</feature>
<reference evidence="2" key="1">
    <citation type="submission" date="2021-03" db="EMBL/GenBank/DDBJ databases">
        <authorList>
            <person name="Tagirdzhanova G."/>
        </authorList>
    </citation>
    <scope>NUCLEOTIDE SEQUENCE</scope>
</reference>
<gene>
    <name evidence="2" type="ORF">IMSHALPRED_008654</name>
</gene>
<feature type="compositionally biased region" description="Polar residues" evidence="1">
    <location>
        <begin position="32"/>
        <end position="51"/>
    </location>
</feature>
<evidence type="ECO:0000313" key="3">
    <source>
        <dbReference type="Proteomes" id="UP000664534"/>
    </source>
</evidence>
<organism evidence="2 3">
    <name type="scientific">Imshaugia aleurites</name>
    <dbReference type="NCBI Taxonomy" id="172621"/>
    <lineage>
        <taxon>Eukaryota</taxon>
        <taxon>Fungi</taxon>
        <taxon>Dikarya</taxon>
        <taxon>Ascomycota</taxon>
        <taxon>Pezizomycotina</taxon>
        <taxon>Lecanoromycetes</taxon>
        <taxon>OSLEUM clade</taxon>
        <taxon>Lecanoromycetidae</taxon>
        <taxon>Lecanorales</taxon>
        <taxon>Lecanorineae</taxon>
        <taxon>Parmeliaceae</taxon>
        <taxon>Imshaugia</taxon>
    </lineage>
</organism>
<comment type="caution">
    <text evidence="2">The sequence shown here is derived from an EMBL/GenBank/DDBJ whole genome shotgun (WGS) entry which is preliminary data.</text>
</comment>
<feature type="region of interest" description="Disordered" evidence="1">
    <location>
        <begin position="32"/>
        <end position="76"/>
    </location>
</feature>
<dbReference type="OrthoDB" id="2583188at2759"/>
<accession>A0A8H3G1R7</accession>
<evidence type="ECO:0000313" key="2">
    <source>
        <dbReference type="EMBL" id="CAF9931536.1"/>
    </source>
</evidence>
<evidence type="ECO:0008006" key="4">
    <source>
        <dbReference type="Google" id="ProtNLM"/>
    </source>
</evidence>
<feature type="compositionally biased region" description="Basic and acidic residues" evidence="1">
    <location>
        <begin position="52"/>
        <end position="65"/>
    </location>
</feature>
<keyword evidence="3" id="KW-1185">Reference proteome</keyword>
<protein>
    <recommendedName>
        <fullName evidence="4">DUF4185 domain-containing protein</fullName>
    </recommendedName>
</protein>